<gene>
    <name evidence="1" type="ORF">ACFPOG_18345</name>
</gene>
<protein>
    <submittedName>
        <fullName evidence="1">Uncharacterized protein</fullName>
    </submittedName>
</protein>
<evidence type="ECO:0000313" key="1">
    <source>
        <dbReference type="EMBL" id="MFC5450213.1"/>
    </source>
</evidence>
<comment type="caution">
    <text evidence="1">The sequence shown here is derived from an EMBL/GenBank/DDBJ whole genome shotgun (WGS) entry which is preliminary data.</text>
</comment>
<evidence type="ECO:0000313" key="2">
    <source>
        <dbReference type="Proteomes" id="UP001596044"/>
    </source>
</evidence>
<dbReference type="Proteomes" id="UP001596044">
    <property type="component" value="Unassembled WGS sequence"/>
</dbReference>
<dbReference type="RefSeq" id="WP_270885509.1">
    <property type="nucleotide sequence ID" value="NZ_JAQFVF010000089.1"/>
</dbReference>
<name>A0ABW0KA08_9BACL</name>
<accession>A0ABW0KA08</accession>
<organism evidence="1 2">
    <name type="scientific">Paenibacillus aestuarii</name>
    <dbReference type="NCBI Taxonomy" id="516965"/>
    <lineage>
        <taxon>Bacteria</taxon>
        <taxon>Bacillati</taxon>
        <taxon>Bacillota</taxon>
        <taxon>Bacilli</taxon>
        <taxon>Bacillales</taxon>
        <taxon>Paenibacillaceae</taxon>
        <taxon>Paenibacillus</taxon>
    </lineage>
</organism>
<sequence>MTKYWLTPIVNRSPLLVGRERIVCEPLAELEKLREIANGLHPRLLPMFKASMLLSDDPDVCGAEADELELASEDDIVFDGTVLHLSHCAEAFLDRLLTIRETQGLVYQLAANSERLQSWKQLWLSWLDAGWAVILLREDGM</sequence>
<keyword evidence="2" id="KW-1185">Reference proteome</keyword>
<reference evidence="2" key="1">
    <citation type="journal article" date="2019" name="Int. J. Syst. Evol. Microbiol.">
        <title>The Global Catalogue of Microorganisms (GCM) 10K type strain sequencing project: providing services to taxonomists for standard genome sequencing and annotation.</title>
        <authorList>
            <consortium name="The Broad Institute Genomics Platform"/>
            <consortium name="The Broad Institute Genome Sequencing Center for Infectious Disease"/>
            <person name="Wu L."/>
            <person name="Ma J."/>
        </authorList>
    </citation>
    <scope>NUCLEOTIDE SEQUENCE [LARGE SCALE GENOMIC DNA]</scope>
    <source>
        <strain evidence="2">KACC 11904</strain>
    </source>
</reference>
<proteinExistence type="predicted"/>
<dbReference type="EMBL" id="JBHSMJ010000025">
    <property type="protein sequence ID" value="MFC5450213.1"/>
    <property type="molecule type" value="Genomic_DNA"/>
</dbReference>